<gene>
    <name evidence="2" type="ORF">CANCADRAFT_1937</name>
</gene>
<evidence type="ECO:0000313" key="2">
    <source>
        <dbReference type="EMBL" id="ODV90208.1"/>
    </source>
</evidence>
<dbReference type="PANTHER" id="PTHR43606">
    <property type="entry name" value="PHOSPHATASE, PUTATIVE (AFU_ORTHOLOGUE AFUA_6G08710)-RELATED"/>
    <property type="match status" value="1"/>
</dbReference>
<dbReference type="InterPro" id="IPR038607">
    <property type="entry name" value="PhoD-like_sf"/>
</dbReference>
<dbReference type="Pfam" id="PF09423">
    <property type="entry name" value="PhoD"/>
    <property type="match status" value="1"/>
</dbReference>
<dbReference type="CDD" id="cd07389">
    <property type="entry name" value="MPP_PhoD"/>
    <property type="match status" value="1"/>
</dbReference>
<dbReference type="OrthoDB" id="2100241at2759"/>
<protein>
    <recommendedName>
        <fullName evidence="1">PhoD-like phosphatase metallophosphatase domain-containing protein</fullName>
    </recommendedName>
</protein>
<organism evidence="2 3">
    <name type="scientific">Tortispora caseinolytica NRRL Y-17796</name>
    <dbReference type="NCBI Taxonomy" id="767744"/>
    <lineage>
        <taxon>Eukaryota</taxon>
        <taxon>Fungi</taxon>
        <taxon>Dikarya</taxon>
        <taxon>Ascomycota</taxon>
        <taxon>Saccharomycotina</taxon>
        <taxon>Trigonopsidomycetes</taxon>
        <taxon>Trigonopsidales</taxon>
        <taxon>Trigonopsidaceae</taxon>
        <taxon>Tortispora</taxon>
    </lineage>
</organism>
<keyword evidence="3" id="KW-1185">Reference proteome</keyword>
<name>A0A1E4TEW7_9ASCO</name>
<sequence length="535" mass="61862">MGLVVLGLFFKKPPQHSKALKKKPNNSSKYSWQYENGYSEPVEIGSSLWDLVLVTLGYFDRYRPVMFTISLTINLLLAYFAYDFIYAKLNYPTYDLTYMRAGYVNQTSATLSLRAPNVTRPFNIEMVLLDTGNYSITVAEIAPVDLFESTDYTATVTVNNLLPGTKYMFFSSDLNRSVTLTTEPLPQFVDKFSFLSVSCMLPHFPYSPLQDPRHIAAFDLYREQAANAQFMVFLGDFIYADVPYSLSEDRSYYQMLYRQVYYSMTKEGNEAWTNLPLYNILDDHEIVNDFDNTQGDSVVRESVDFAWDFYQGDPNPPSVRPDSKYFQFTYLGLPFFCADTRTHRSPNAASDGPEKTMLGKTQLDDLISWLYANKDQPFKFVFFSVPFTKNWRTVIVNEEDTWAGYLHERNKILRVMQEVGGVVILTGDRHEAGSVEFPPQKHGDYPVYEFSTSPFQQYATPGFYIEFEQFDQEDVMLNYISGGKQKLGQFDVDLSRKHQPILTYNLWIDGKVAWQYTIVGYTKRGTSFNGKRLFW</sequence>
<feature type="domain" description="PhoD-like phosphatase metallophosphatase" evidence="1">
    <location>
        <begin position="216"/>
        <end position="462"/>
    </location>
</feature>
<accession>A0A1E4TEW7</accession>
<dbReference type="EMBL" id="KV453842">
    <property type="protein sequence ID" value="ODV90208.1"/>
    <property type="molecule type" value="Genomic_DNA"/>
</dbReference>
<reference evidence="3" key="1">
    <citation type="submission" date="2016-02" db="EMBL/GenBank/DDBJ databases">
        <title>Comparative genomics of biotechnologically important yeasts.</title>
        <authorList>
            <consortium name="DOE Joint Genome Institute"/>
            <person name="Riley R."/>
            <person name="Haridas S."/>
            <person name="Wolfe K.H."/>
            <person name="Lopes M.R."/>
            <person name="Hittinger C.T."/>
            <person name="Goker M."/>
            <person name="Salamov A."/>
            <person name="Wisecaver J."/>
            <person name="Long T.M."/>
            <person name="Aerts A.L."/>
            <person name="Barry K."/>
            <person name="Choi C."/>
            <person name="Clum A."/>
            <person name="Coughlan A.Y."/>
            <person name="Deshpande S."/>
            <person name="Douglass A.P."/>
            <person name="Hanson S.J."/>
            <person name="Klenk H.-P."/>
            <person name="Labutti K."/>
            <person name="Lapidus A."/>
            <person name="Lindquist E."/>
            <person name="Lipzen A."/>
            <person name="Meier-Kolthoff J.P."/>
            <person name="Ohm R.A."/>
            <person name="Otillar R.P."/>
            <person name="Pangilinan J."/>
            <person name="Peng Y."/>
            <person name="Rokas A."/>
            <person name="Rosa C.A."/>
            <person name="Scheuner C."/>
            <person name="Sibirny A.A."/>
            <person name="Slot J.C."/>
            <person name="Stielow J.B."/>
            <person name="Sun H."/>
            <person name="Kurtzman C.P."/>
            <person name="Blackwell M."/>
            <person name="Jeffries T.W."/>
            <person name="Grigoriev I.V."/>
        </authorList>
    </citation>
    <scope>NUCLEOTIDE SEQUENCE [LARGE SCALE GENOMIC DNA]</scope>
    <source>
        <strain evidence="3">NRRL Y-17796</strain>
    </source>
</reference>
<dbReference type="InterPro" id="IPR052900">
    <property type="entry name" value="Phospholipid_Metab_Enz"/>
</dbReference>
<dbReference type="InterPro" id="IPR029052">
    <property type="entry name" value="Metallo-depent_PP-like"/>
</dbReference>
<evidence type="ECO:0000259" key="1">
    <source>
        <dbReference type="Pfam" id="PF09423"/>
    </source>
</evidence>
<evidence type="ECO:0000313" key="3">
    <source>
        <dbReference type="Proteomes" id="UP000095023"/>
    </source>
</evidence>
<dbReference type="InterPro" id="IPR018946">
    <property type="entry name" value="PhoD-like_MPP"/>
</dbReference>
<proteinExistence type="predicted"/>
<dbReference type="PANTHER" id="PTHR43606:SF2">
    <property type="entry name" value="ALKALINE PHOSPHATASE FAMILY PROTEIN (AFU_ORTHOLOGUE AFUA_5G03860)"/>
    <property type="match status" value="1"/>
</dbReference>
<dbReference type="SUPFAM" id="SSF56300">
    <property type="entry name" value="Metallo-dependent phosphatases"/>
    <property type="match status" value="1"/>
</dbReference>
<dbReference type="Gene3D" id="3.60.21.70">
    <property type="entry name" value="PhoD-like phosphatase"/>
    <property type="match status" value="1"/>
</dbReference>
<dbReference type="AlphaFoldDB" id="A0A1E4TEW7"/>
<dbReference type="Proteomes" id="UP000095023">
    <property type="component" value="Unassembled WGS sequence"/>
</dbReference>